<evidence type="ECO:0000313" key="3">
    <source>
        <dbReference type="EMBL" id="GBM53954.1"/>
    </source>
</evidence>
<dbReference type="AlphaFoldDB" id="A0A4Y2GPB3"/>
<feature type="region of interest" description="Disordered" evidence="1">
    <location>
        <begin position="1"/>
        <end position="41"/>
    </location>
</feature>
<name>A0A4Y2GPB3_ARAVE</name>
<evidence type="ECO:0000256" key="1">
    <source>
        <dbReference type="SAM" id="MobiDB-lite"/>
    </source>
</evidence>
<gene>
    <name evidence="3" type="ORF">AVEN_173911_1</name>
    <name evidence="2" type="ORF">AVEN_190475_1</name>
</gene>
<feature type="non-terminal residue" evidence="3">
    <location>
        <position position="41"/>
    </location>
</feature>
<reference evidence="3 4" key="1">
    <citation type="journal article" date="2019" name="Sci. Rep.">
        <title>Orb-weaving spider Araneus ventricosus genome elucidates the spidroin gene catalogue.</title>
        <authorList>
            <person name="Kono N."/>
            <person name="Nakamura H."/>
            <person name="Ohtoshi R."/>
            <person name="Moran D.A.P."/>
            <person name="Shinohara A."/>
            <person name="Yoshida Y."/>
            <person name="Fujiwara M."/>
            <person name="Mori M."/>
            <person name="Tomita M."/>
            <person name="Arakawa K."/>
        </authorList>
    </citation>
    <scope>NUCLEOTIDE SEQUENCE [LARGE SCALE GENOMIC DNA]</scope>
</reference>
<organism evidence="3 4">
    <name type="scientific">Araneus ventricosus</name>
    <name type="common">Orbweaver spider</name>
    <name type="synonym">Epeira ventricosa</name>
    <dbReference type="NCBI Taxonomy" id="182803"/>
    <lineage>
        <taxon>Eukaryota</taxon>
        <taxon>Metazoa</taxon>
        <taxon>Ecdysozoa</taxon>
        <taxon>Arthropoda</taxon>
        <taxon>Chelicerata</taxon>
        <taxon>Arachnida</taxon>
        <taxon>Araneae</taxon>
        <taxon>Araneomorphae</taxon>
        <taxon>Entelegynae</taxon>
        <taxon>Araneoidea</taxon>
        <taxon>Araneidae</taxon>
        <taxon>Araneus</taxon>
    </lineage>
</organism>
<dbReference type="EMBL" id="BGPR01178192">
    <property type="protein sequence ID" value="GBM53842.1"/>
    <property type="molecule type" value="Genomic_DNA"/>
</dbReference>
<accession>A0A4Y2GPB3</accession>
<comment type="caution">
    <text evidence="3">The sequence shown here is derived from an EMBL/GenBank/DDBJ whole genome shotgun (WGS) entry which is preliminary data.</text>
</comment>
<proteinExistence type="predicted"/>
<evidence type="ECO:0000313" key="2">
    <source>
        <dbReference type="EMBL" id="GBM53842.1"/>
    </source>
</evidence>
<dbReference type="Proteomes" id="UP000499080">
    <property type="component" value="Unassembled WGS sequence"/>
</dbReference>
<dbReference type="EMBL" id="BGPR01178227">
    <property type="protein sequence ID" value="GBM53954.1"/>
    <property type="molecule type" value="Genomic_DNA"/>
</dbReference>
<evidence type="ECO:0000313" key="4">
    <source>
        <dbReference type="Proteomes" id="UP000499080"/>
    </source>
</evidence>
<protein>
    <submittedName>
        <fullName evidence="3">Uncharacterized protein</fullName>
    </submittedName>
</protein>
<sequence length="41" mass="4713">MQPVCVKAFDLTKRARSAAGREMRRPLFRSPPPSSERRNRG</sequence>
<keyword evidence="4" id="KW-1185">Reference proteome</keyword>